<feature type="region of interest" description="Disordered" evidence="9">
    <location>
        <begin position="1255"/>
        <end position="1295"/>
    </location>
</feature>
<dbReference type="GO" id="GO:0072686">
    <property type="term" value="C:mitotic spindle"/>
    <property type="evidence" value="ECO:0007669"/>
    <property type="project" value="TreeGrafter"/>
</dbReference>
<accession>A0AAW1AJ34</accession>
<dbReference type="Gene3D" id="3.40.850.10">
    <property type="entry name" value="Kinesin motor domain"/>
    <property type="match status" value="1"/>
</dbReference>
<evidence type="ECO:0000256" key="1">
    <source>
        <dbReference type="ARBA" id="ARBA00004245"/>
    </source>
</evidence>
<comment type="subcellular location">
    <subcellularLocation>
        <location evidence="1">Cytoplasm</location>
        <location evidence="1">Cytoskeleton</location>
    </subcellularLocation>
</comment>
<dbReference type="PROSITE" id="PS50067">
    <property type="entry name" value="KINESIN_MOTOR_2"/>
    <property type="match status" value="1"/>
</dbReference>
<evidence type="ECO:0000259" key="10">
    <source>
        <dbReference type="PROSITE" id="PS50067"/>
    </source>
</evidence>
<dbReference type="PRINTS" id="PR00380">
    <property type="entry name" value="KINESINHEAVY"/>
</dbReference>
<dbReference type="GO" id="GO:0007018">
    <property type="term" value="P:microtubule-based movement"/>
    <property type="evidence" value="ECO:0007669"/>
    <property type="project" value="InterPro"/>
</dbReference>
<evidence type="ECO:0000256" key="6">
    <source>
        <dbReference type="ARBA" id="ARBA00023212"/>
    </source>
</evidence>
<evidence type="ECO:0000256" key="7">
    <source>
        <dbReference type="PROSITE-ProRule" id="PRU00283"/>
    </source>
</evidence>
<dbReference type="GO" id="GO:0090307">
    <property type="term" value="P:mitotic spindle assembly"/>
    <property type="evidence" value="ECO:0007669"/>
    <property type="project" value="TreeGrafter"/>
</dbReference>
<organism evidence="11 12">
    <name type="scientific">Tetragonisca angustula</name>
    <dbReference type="NCBI Taxonomy" id="166442"/>
    <lineage>
        <taxon>Eukaryota</taxon>
        <taxon>Metazoa</taxon>
        <taxon>Ecdysozoa</taxon>
        <taxon>Arthropoda</taxon>
        <taxon>Hexapoda</taxon>
        <taxon>Insecta</taxon>
        <taxon>Pterygota</taxon>
        <taxon>Neoptera</taxon>
        <taxon>Endopterygota</taxon>
        <taxon>Hymenoptera</taxon>
        <taxon>Apocrita</taxon>
        <taxon>Aculeata</taxon>
        <taxon>Apoidea</taxon>
        <taxon>Anthophila</taxon>
        <taxon>Apidae</taxon>
        <taxon>Tetragonisca</taxon>
    </lineage>
</organism>
<evidence type="ECO:0000256" key="4">
    <source>
        <dbReference type="ARBA" id="ARBA00022840"/>
    </source>
</evidence>
<gene>
    <name evidence="11" type="ORF">QLX08_000415</name>
</gene>
<keyword evidence="8" id="KW-0175">Coiled coil</keyword>
<keyword evidence="5 7" id="KW-0505">Motor protein</keyword>
<dbReference type="SMART" id="SM00129">
    <property type="entry name" value="KISc"/>
    <property type="match status" value="1"/>
</dbReference>
<feature type="region of interest" description="Disordered" evidence="9">
    <location>
        <begin position="193"/>
        <end position="212"/>
    </location>
</feature>
<sequence length="1384" mass="157174">MPTVDSNRTWKPRVESDESTMSRCTSFTSLSACASNVYLRIKPNAEANDEVCTVLGSTTLRVKRGKATDKRYSFARIFDTDATQADLFRQSVRRRVIRFLLGESSTIVTYGASNTGKTYTLYGTPDSPGVIARAIEFLFTTVNCTLTPWYKVTDDDSVVPLDERQRATEIHGRASLINAKTTAGEELAQARLSLSNSKPRVPESEKEEEERELWSDECMTSVWMSVVEVLNDSVYDLLAGDDEERRAPLKVTARKDGSARVNGLKLVHVITALEACQLLMLARSRMTVAASNSQSHTFLALKLLKYEKENAPENVRVSTLTFCDVAGSRRLKRAEKSGIGLTESRNINSSLLVLGRCLKSVRDSRSTTTIGDNAATFGPFRESKLTRMLRPVLAGRENASFVVTVDVGADSLPETLSVLNFSAMLRKLSRESTMSRRDTFTVAIPSNQRSTSVVRSPRKAIAIDLEEYETLKQRNKGLTEELEAAKAAMVSTETQSEHSYADYERLEERHAELAARLKAMECESLNRECEIRQELVDQYSAAIVELESAWKKRAQDIEDEGRDLLRWSVNQVETFYKERIDSITRGKKRKRDENDDGDGVRSMYGELETENAMVTSKVVVLREMVQSLRVENELLCTDRNKCNFELALAREKLKGFRDLIRIHFPELSSRATLNDANDVGWLVHELKRAFDEKAESVRSLEKSLSRINDDYAQMAARTVEMEKELRDAKVTPSRAKVRVENETREESTVVRHLQLQLQLLRKELTEPRDRDSTRKRDFTRSLSNEDLFGSDVSDNAAEPTTLQARCVDTRRSSSRKVLPVDSDSFRSSIDSGNAKEDSGIDFSCRSQRSTSINGSSIAEEETKKCCTQTTCDDATDRYEDAEQREELSRQASDLSSTMDALRRIARGNKSEVEDCKSKLSVCEERMKELEEENERLTRLVEVDARRYNERVGQLTRELVVKEEDDSRCQRRLENCLKKCASLENQLSVLHLVHEQTLKSFAGQSRARMEKSGEAKGSVTSAEARGDRLGVQQLREKVNGLETVLEERREQGNNCRERLQEHSETQSLLETKLKWLSSEIRSRDDELVSLKAEANDANDETLKSLGEVIGRSNETVRRVKEELAKEERLENAVVDPSTKIREEMREDEGEEFRKLKLRICENEREMDLLKKHRNSMIRKYECMVQRLRIEVEKKKEQLTKLQKSILSNFTWSYRRLRNNSRERSIACQLQKLRNCNNQRWKQTFIDREARYEELPPSIANSSSVHSSSSQLSMKNEDFDTEESCPTESSLGLNDSNVDARQIQRDASDCSEVHCGCGIGFKNAARHGRMSGWMKVRRSNSGSSSSISSSSSSSVNACLLRQPDGKYTTVRNDALQTDKLQSVTRN</sequence>
<feature type="compositionally biased region" description="Polar residues" evidence="9">
    <location>
        <begin position="1284"/>
        <end position="1295"/>
    </location>
</feature>
<dbReference type="Pfam" id="PF00225">
    <property type="entry name" value="Kinesin"/>
    <property type="match status" value="1"/>
</dbReference>
<feature type="coiled-coil region" evidence="8">
    <location>
        <begin position="884"/>
        <end position="964"/>
    </location>
</feature>
<keyword evidence="2" id="KW-0963">Cytoplasm</keyword>
<dbReference type="InterPro" id="IPR047149">
    <property type="entry name" value="KIF11-like"/>
</dbReference>
<comment type="caution">
    <text evidence="11">The sequence shown here is derived from an EMBL/GenBank/DDBJ whole genome shotgun (WGS) entry which is preliminary data.</text>
</comment>
<feature type="binding site" evidence="7">
    <location>
        <begin position="111"/>
        <end position="118"/>
    </location>
    <ligand>
        <name>ATP</name>
        <dbReference type="ChEBI" id="CHEBI:30616"/>
    </ligand>
</feature>
<feature type="compositionally biased region" description="Polar residues" evidence="9">
    <location>
        <begin position="844"/>
        <end position="856"/>
    </location>
</feature>
<dbReference type="GO" id="GO:0005524">
    <property type="term" value="F:ATP binding"/>
    <property type="evidence" value="ECO:0007669"/>
    <property type="project" value="UniProtKB-UniRule"/>
</dbReference>
<evidence type="ECO:0000256" key="8">
    <source>
        <dbReference type="SAM" id="Coils"/>
    </source>
</evidence>
<feature type="domain" description="Kinesin motor" evidence="10">
    <location>
        <begin position="34"/>
        <end position="428"/>
    </location>
</feature>
<dbReference type="GO" id="GO:0008017">
    <property type="term" value="F:microtubule binding"/>
    <property type="evidence" value="ECO:0007669"/>
    <property type="project" value="InterPro"/>
</dbReference>
<evidence type="ECO:0000256" key="9">
    <source>
        <dbReference type="SAM" id="MobiDB-lite"/>
    </source>
</evidence>
<feature type="coiled-coil region" evidence="8">
    <location>
        <begin position="1176"/>
        <end position="1203"/>
    </location>
</feature>
<evidence type="ECO:0000256" key="5">
    <source>
        <dbReference type="ARBA" id="ARBA00023175"/>
    </source>
</evidence>
<proteinExistence type="inferred from homology"/>
<dbReference type="PANTHER" id="PTHR47970">
    <property type="entry name" value="KINESIN-LIKE PROTEIN KIF11"/>
    <property type="match status" value="1"/>
</dbReference>
<dbReference type="Proteomes" id="UP001432146">
    <property type="component" value="Unassembled WGS sequence"/>
</dbReference>
<dbReference type="InterPro" id="IPR001752">
    <property type="entry name" value="Kinesin_motor_dom"/>
</dbReference>
<feature type="coiled-coil region" evidence="8">
    <location>
        <begin position="1079"/>
        <end position="1128"/>
    </location>
</feature>
<protein>
    <recommendedName>
        <fullName evidence="10">Kinesin motor domain-containing protein</fullName>
    </recommendedName>
</protein>
<dbReference type="GO" id="GO:0005876">
    <property type="term" value="C:spindle microtubule"/>
    <property type="evidence" value="ECO:0007669"/>
    <property type="project" value="TreeGrafter"/>
</dbReference>
<dbReference type="SUPFAM" id="SSF52540">
    <property type="entry name" value="P-loop containing nucleoside triphosphate hydrolases"/>
    <property type="match status" value="1"/>
</dbReference>
<comment type="similarity">
    <text evidence="7">Belongs to the TRAFAC class myosin-kinesin ATPase superfamily. Kinesin family.</text>
</comment>
<keyword evidence="12" id="KW-1185">Reference proteome</keyword>
<feature type="region of interest" description="Disordered" evidence="9">
    <location>
        <begin position="1002"/>
        <end position="1027"/>
    </location>
</feature>
<keyword evidence="4 7" id="KW-0067">ATP-binding</keyword>
<dbReference type="GO" id="GO:0008574">
    <property type="term" value="F:plus-end-directed microtubule motor activity"/>
    <property type="evidence" value="ECO:0007669"/>
    <property type="project" value="TreeGrafter"/>
</dbReference>
<dbReference type="EMBL" id="JAWNGG020000005">
    <property type="protein sequence ID" value="KAK9310125.1"/>
    <property type="molecule type" value="Genomic_DNA"/>
</dbReference>
<feature type="coiled-coil region" evidence="8">
    <location>
        <begin position="461"/>
        <end position="523"/>
    </location>
</feature>
<dbReference type="GO" id="GO:0051231">
    <property type="term" value="P:spindle elongation"/>
    <property type="evidence" value="ECO:0007669"/>
    <property type="project" value="TreeGrafter"/>
</dbReference>
<keyword evidence="6" id="KW-0206">Cytoskeleton</keyword>
<dbReference type="PANTHER" id="PTHR47970:SF12">
    <property type="entry name" value="KINESIN FAMILY MEMBER 11"/>
    <property type="match status" value="1"/>
</dbReference>
<evidence type="ECO:0000256" key="3">
    <source>
        <dbReference type="ARBA" id="ARBA00022741"/>
    </source>
</evidence>
<feature type="compositionally biased region" description="Low complexity" evidence="9">
    <location>
        <begin position="1256"/>
        <end position="1271"/>
    </location>
</feature>
<reference evidence="11 12" key="1">
    <citation type="submission" date="2024-05" db="EMBL/GenBank/DDBJ databases">
        <title>The nuclear and mitochondrial genome assemblies of Tetragonisca angustula (Apidae: Meliponini), a tiny yet remarkable pollinator in the Neotropics.</title>
        <authorList>
            <person name="Ferrari R."/>
            <person name="Ricardo P.C."/>
            <person name="Dias F.C."/>
            <person name="Araujo N.S."/>
            <person name="Soares D.O."/>
            <person name="Zhou Q.-S."/>
            <person name="Zhu C.-D."/>
            <person name="Coutinho L."/>
            <person name="Airas M.C."/>
            <person name="Batista T.M."/>
        </authorList>
    </citation>
    <scope>NUCLEOTIDE SEQUENCE [LARGE SCALE GENOMIC DNA]</scope>
    <source>
        <strain evidence="11">ASF017062</strain>
        <tissue evidence="11">Abdomen</tissue>
    </source>
</reference>
<dbReference type="InterPro" id="IPR036961">
    <property type="entry name" value="Kinesin_motor_dom_sf"/>
</dbReference>
<name>A0AAW1AJ34_9HYME</name>
<evidence type="ECO:0000256" key="2">
    <source>
        <dbReference type="ARBA" id="ARBA00022490"/>
    </source>
</evidence>
<keyword evidence="3 7" id="KW-0547">Nucleotide-binding</keyword>
<evidence type="ECO:0000313" key="11">
    <source>
        <dbReference type="EMBL" id="KAK9310125.1"/>
    </source>
</evidence>
<evidence type="ECO:0000313" key="12">
    <source>
        <dbReference type="Proteomes" id="UP001432146"/>
    </source>
</evidence>
<dbReference type="InterPro" id="IPR027417">
    <property type="entry name" value="P-loop_NTPase"/>
</dbReference>
<feature type="region of interest" description="Disordered" evidence="9">
    <location>
        <begin position="803"/>
        <end position="859"/>
    </location>
</feature>